<dbReference type="KEGG" id="chu:CHU_1114"/>
<name>A0A6N4SQ33_CYTH3</name>
<organism evidence="1 2">
    <name type="scientific">Cytophaga hutchinsonii (strain ATCC 33406 / DSM 1761 / CIP 103989 / NBRC 15051 / NCIMB 9469 / D465)</name>
    <dbReference type="NCBI Taxonomy" id="269798"/>
    <lineage>
        <taxon>Bacteria</taxon>
        <taxon>Pseudomonadati</taxon>
        <taxon>Bacteroidota</taxon>
        <taxon>Cytophagia</taxon>
        <taxon>Cytophagales</taxon>
        <taxon>Cytophagaceae</taxon>
        <taxon>Cytophaga</taxon>
    </lineage>
</organism>
<dbReference type="Proteomes" id="UP000001822">
    <property type="component" value="Chromosome"/>
</dbReference>
<accession>A0A6N4SQ33</accession>
<dbReference type="EMBL" id="CP000383">
    <property type="protein sequence ID" value="ABG58389.1"/>
    <property type="molecule type" value="Genomic_DNA"/>
</dbReference>
<sequence length="55" mass="6388">MRIACHLNQKKITCIFNESGISVLLSYLVLSNHEALAKKLVYVLKPFLLEYSFRM</sequence>
<protein>
    <submittedName>
        <fullName evidence="1">Uncharacterized protein</fullName>
    </submittedName>
</protein>
<gene>
    <name evidence="1" type="ordered locus">CHU_1114</name>
</gene>
<reference evidence="1 2" key="1">
    <citation type="journal article" date="2007" name="Appl. Environ. Microbiol.">
        <title>Genome sequence of the cellulolytic gliding bacterium Cytophaga hutchinsonii.</title>
        <authorList>
            <person name="Xie G."/>
            <person name="Bruce D.C."/>
            <person name="Challacombe J.F."/>
            <person name="Chertkov O."/>
            <person name="Detter J.C."/>
            <person name="Gilna P."/>
            <person name="Han C.S."/>
            <person name="Lucas S."/>
            <person name="Misra M."/>
            <person name="Myers G.L."/>
            <person name="Richardson P."/>
            <person name="Tapia R."/>
            <person name="Thayer N."/>
            <person name="Thompson L.S."/>
            <person name="Brettin T.S."/>
            <person name="Henrissat B."/>
            <person name="Wilson D.B."/>
            <person name="McBride M.J."/>
        </authorList>
    </citation>
    <scope>NUCLEOTIDE SEQUENCE [LARGE SCALE GENOMIC DNA]</scope>
    <source>
        <strain evidence="2">ATCC 33406 / DSM 1761 / CIP 103989 / NBRC 15051 / NCIMB 9469 / D465</strain>
    </source>
</reference>
<evidence type="ECO:0000313" key="2">
    <source>
        <dbReference type="Proteomes" id="UP000001822"/>
    </source>
</evidence>
<evidence type="ECO:0000313" key="1">
    <source>
        <dbReference type="EMBL" id="ABG58389.1"/>
    </source>
</evidence>
<proteinExistence type="predicted"/>
<dbReference type="AlphaFoldDB" id="A0A6N4SQ33"/>
<keyword evidence="2" id="KW-1185">Reference proteome</keyword>